<dbReference type="CDD" id="cd15039">
    <property type="entry name" value="7tmB3_Methuselah-like"/>
    <property type="match status" value="1"/>
</dbReference>
<organism evidence="9 10">
    <name type="scientific">Hypothenemus hampei</name>
    <name type="common">Coffee berry borer</name>
    <dbReference type="NCBI Taxonomy" id="57062"/>
    <lineage>
        <taxon>Eukaryota</taxon>
        <taxon>Metazoa</taxon>
        <taxon>Ecdysozoa</taxon>
        <taxon>Arthropoda</taxon>
        <taxon>Hexapoda</taxon>
        <taxon>Insecta</taxon>
        <taxon>Pterygota</taxon>
        <taxon>Neoptera</taxon>
        <taxon>Endopterygota</taxon>
        <taxon>Coleoptera</taxon>
        <taxon>Polyphaga</taxon>
        <taxon>Cucujiformia</taxon>
        <taxon>Curculionidae</taxon>
        <taxon>Scolytinae</taxon>
        <taxon>Hypothenemus</taxon>
    </lineage>
</organism>
<dbReference type="GO" id="GO:0016020">
    <property type="term" value="C:membrane"/>
    <property type="evidence" value="ECO:0007669"/>
    <property type="project" value="UniProtKB-SubCell"/>
</dbReference>
<keyword evidence="3 6" id="KW-1133">Transmembrane helix</keyword>
<keyword evidence="4 6" id="KW-0472">Membrane</keyword>
<feature type="transmembrane region" description="Helical" evidence="6">
    <location>
        <begin position="505"/>
        <end position="527"/>
    </location>
</feature>
<evidence type="ECO:0000256" key="2">
    <source>
        <dbReference type="ARBA" id="ARBA00022692"/>
    </source>
</evidence>
<sequence>MTSFSQMKILIFMLMNWTTLTRTNGLTVSGKKTTPVMVPIAKCCAKDETLTFDYKCIKSFDSSWDLHIFVNRSLTQFKGQLPPRWTIKERTRPQCKDTVIEDLSMKNVIPFINGNMLSVIYDTQISGHQYCLDYKYAIYCRPEPENITLALVKKCCGSDAIFSETASSCKLFNDTSYTIDIGPNKSLIAGFPYCPDKSGWAVVGKLHQVAQLTHNASLWINDSLTMLPPANFCLEHILERAGGSASVITCRQYLSRITAKPSDDPSVKLKIYPIGLAISVIFLMATLAAGSLLPATHHVLHWRCQTNHVACLLIGDILLCIIQIAGKHFHYWPCFSIAVIMHFLFLAAFFWLNTMCFNIWWTFRDLRPQSTERSQERIRLYLYEAYAWGVPFMIVFIGAVSDLVADDPYQTNFLTPKFAINQCWFGGNNEILTYFFGPMGILMAINLILFTLTARELTCGLWKRELVKSTTERAALGRVCAKLVVVMGVSWIMDVISWFVGGPDYLWYFTDIINCLQGVFIFIVVGCQPQVLSAVKRSWCALRNRDNGGTGTTNHEHHSSSSHGLPSVGGETLTNNSSITNTTKSIPLETNC</sequence>
<feature type="compositionally biased region" description="Low complexity" evidence="5">
    <location>
        <begin position="572"/>
        <end position="585"/>
    </location>
</feature>
<proteinExistence type="predicted"/>
<evidence type="ECO:0000256" key="4">
    <source>
        <dbReference type="ARBA" id="ARBA00023136"/>
    </source>
</evidence>
<evidence type="ECO:0000256" key="1">
    <source>
        <dbReference type="ARBA" id="ARBA00004141"/>
    </source>
</evidence>
<protein>
    <recommendedName>
        <fullName evidence="8">G-protein coupled receptors family 2 profile 2 domain-containing protein</fullName>
    </recommendedName>
</protein>
<feature type="transmembrane region" description="Helical" evidence="6">
    <location>
        <begin position="475"/>
        <end position="493"/>
    </location>
</feature>
<feature type="signal peptide" evidence="7">
    <location>
        <begin position="1"/>
        <end position="25"/>
    </location>
</feature>
<dbReference type="AlphaFoldDB" id="A0ABD1E8Y9"/>
<evidence type="ECO:0000256" key="3">
    <source>
        <dbReference type="ARBA" id="ARBA00022989"/>
    </source>
</evidence>
<evidence type="ECO:0000256" key="6">
    <source>
        <dbReference type="SAM" id="Phobius"/>
    </source>
</evidence>
<feature type="chain" id="PRO_5044757530" description="G-protein coupled receptors family 2 profile 2 domain-containing protein" evidence="7">
    <location>
        <begin position="26"/>
        <end position="592"/>
    </location>
</feature>
<feature type="domain" description="G-protein coupled receptors family 2 profile 2" evidence="8">
    <location>
        <begin position="268"/>
        <end position="529"/>
    </location>
</feature>
<keyword evidence="10" id="KW-1185">Reference proteome</keyword>
<accession>A0ABD1E8Y9</accession>
<evidence type="ECO:0000313" key="10">
    <source>
        <dbReference type="Proteomes" id="UP001566132"/>
    </source>
</evidence>
<comment type="subcellular location">
    <subcellularLocation>
        <location evidence="1">Membrane</location>
        <topology evidence="1">Multi-pass membrane protein</topology>
    </subcellularLocation>
</comment>
<evidence type="ECO:0000256" key="5">
    <source>
        <dbReference type="SAM" id="MobiDB-lite"/>
    </source>
</evidence>
<feature type="transmembrane region" description="Helical" evidence="6">
    <location>
        <begin position="271"/>
        <end position="295"/>
    </location>
</feature>
<dbReference type="Gene3D" id="1.20.1070.10">
    <property type="entry name" value="Rhodopsin 7-helix transmembrane proteins"/>
    <property type="match status" value="1"/>
</dbReference>
<feature type="transmembrane region" description="Helical" evidence="6">
    <location>
        <begin position="380"/>
        <end position="400"/>
    </location>
</feature>
<reference evidence="9 10" key="1">
    <citation type="submission" date="2024-05" db="EMBL/GenBank/DDBJ databases">
        <title>Genetic variation in Jamaican populations of the coffee berry borer (Hypothenemus hampei).</title>
        <authorList>
            <person name="Errbii M."/>
            <person name="Myrie A."/>
        </authorList>
    </citation>
    <scope>NUCLEOTIDE SEQUENCE [LARGE SCALE GENOMIC DNA]</scope>
    <source>
        <strain evidence="9">JA-Hopewell-2020-01-JO</strain>
        <tissue evidence="9">Whole body</tissue>
    </source>
</reference>
<comment type="caution">
    <text evidence="9">The sequence shown here is derived from an EMBL/GenBank/DDBJ whole genome shotgun (WGS) entry which is preliminary data.</text>
</comment>
<dbReference type="InterPro" id="IPR052808">
    <property type="entry name" value="GPCR_Mth-like"/>
</dbReference>
<dbReference type="InterPro" id="IPR017981">
    <property type="entry name" value="GPCR_2-like_7TM"/>
</dbReference>
<dbReference type="PROSITE" id="PS50261">
    <property type="entry name" value="G_PROTEIN_RECEP_F2_4"/>
    <property type="match status" value="1"/>
</dbReference>
<evidence type="ECO:0000259" key="8">
    <source>
        <dbReference type="PROSITE" id="PS50261"/>
    </source>
</evidence>
<dbReference type="PANTHER" id="PTHR46953">
    <property type="entry name" value="G-PROTEIN COUPLED RECEPTOR MTH-LIKE 1-RELATED"/>
    <property type="match status" value="1"/>
</dbReference>
<dbReference type="Pfam" id="PF00002">
    <property type="entry name" value="7tm_2"/>
    <property type="match status" value="1"/>
</dbReference>
<keyword evidence="2 6" id="KW-0812">Transmembrane</keyword>
<dbReference type="InterPro" id="IPR000832">
    <property type="entry name" value="GPCR_2_secretin-like"/>
</dbReference>
<name>A0ABD1E8Y9_HYPHA</name>
<evidence type="ECO:0000313" key="9">
    <source>
        <dbReference type="EMBL" id="KAL1490855.1"/>
    </source>
</evidence>
<feature type="transmembrane region" description="Helical" evidence="6">
    <location>
        <begin position="307"/>
        <end position="325"/>
    </location>
</feature>
<dbReference type="PANTHER" id="PTHR46953:SF1">
    <property type="entry name" value="G-PROTEIN COUPLED RECEPTOR MTH-LIKE 1-RELATED"/>
    <property type="match status" value="1"/>
</dbReference>
<feature type="transmembrane region" description="Helical" evidence="6">
    <location>
        <begin position="337"/>
        <end position="360"/>
    </location>
</feature>
<feature type="transmembrane region" description="Helical" evidence="6">
    <location>
        <begin position="431"/>
        <end position="454"/>
    </location>
</feature>
<gene>
    <name evidence="9" type="ORF">ABEB36_011540</name>
</gene>
<dbReference type="Proteomes" id="UP001566132">
    <property type="component" value="Unassembled WGS sequence"/>
</dbReference>
<keyword evidence="7" id="KW-0732">Signal</keyword>
<evidence type="ECO:0000256" key="7">
    <source>
        <dbReference type="SAM" id="SignalP"/>
    </source>
</evidence>
<feature type="region of interest" description="Disordered" evidence="5">
    <location>
        <begin position="550"/>
        <end position="592"/>
    </location>
</feature>
<dbReference type="EMBL" id="JBDJPC010000009">
    <property type="protein sequence ID" value="KAL1490855.1"/>
    <property type="molecule type" value="Genomic_DNA"/>
</dbReference>